<keyword evidence="3 7" id="KW-0812">Transmembrane</keyword>
<dbReference type="AlphaFoldDB" id="A0A5R8QDB3"/>
<evidence type="ECO:0000256" key="7">
    <source>
        <dbReference type="SAM" id="Phobius"/>
    </source>
</evidence>
<evidence type="ECO:0000256" key="4">
    <source>
        <dbReference type="ARBA" id="ARBA00022989"/>
    </source>
</evidence>
<dbReference type="PANTHER" id="PTHR30572:SF4">
    <property type="entry name" value="ABC TRANSPORTER PERMEASE YTRF"/>
    <property type="match status" value="1"/>
</dbReference>
<dbReference type="InParanoid" id="A0A5R8QDB3"/>
<comment type="subcellular location">
    <subcellularLocation>
        <location evidence="1">Cell membrane</location>
        <topology evidence="1">Multi-pass membrane protein</topology>
    </subcellularLocation>
</comment>
<dbReference type="FunCoup" id="A0A5R8QDB3">
    <property type="interactions" value="216"/>
</dbReference>
<feature type="domain" description="ABC3 transporter permease C-terminal" evidence="8">
    <location>
        <begin position="284"/>
        <end position="397"/>
    </location>
</feature>
<feature type="transmembrane region" description="Helical" evidence="7">
    <location>
        <begin position="369"/>
        <end position="387"/>
    </location>
</feature>
<dbReference type="EMBL" id="VBWP01000004">
    <property type="protein sequence ID" value="TLG74256.1"/>
    <property type="molecule type" value="Genomic_DNA"/>
</dbReference>
<evidence type="ECO:0000256" key="3">
    <source>
        <dbReference type="ARBA" id="ARBA00022692"/>
    </source>
</evidence>
<keyword evidence="2" id="KW-1003">Cell membrane</keyword>
<feature type="transmembrane region" description="Helical" evidence="7">
    <location>
        <begin position="21"/>
        <end position="42"/>
    </location>
</feature>
<dbReference type="PANTHER" id="PTHR30572">
    <property type="entry name" value="MEMBRANE COMPONENT OF TRANSPORTER-RELATED"/>
    <property type="match status" value="1"/>
</dbReference>
<evidence type="ECO:0000256" key="6">
    <source>
        <dbReference type="ARBA" id="ARBA00038076"/>
    </source>
</evidence>
<dbReference type="GO" id="GO:0005886">
    <property type="term" value="C:plasma membrane"/>
    <property type="evidence" value="ECO:0007669"/>
    <property type="project" value="UniProtKB-SubCell"/>
</dbReference>
<keyword evidence="11" id="KW-1185">Reference proteome</keyword>
<keyword evidence="4 7" id="KW-1133">Transmembrane helix</keyword>
<dbReference type="GO" id="GO:0022857">
    <property type="term" value="F:transmembrane transporter activity"/>
    <property type="evidence" value="ECO:0007669"/>
    <property type="project" value="TreeGrafter"/>
</dbReference>
<evidence type="ECO:0000313" key="10">
    <source>
        <dbReference type="EMBL" id="TLG74256.1"/>
    </source>
</evidence>
<reference evidence="10 11" key="1">
    <citation type="submission" date="2019-05" db="EMBL/GenBank/DDBJ databases">
        <title>Culicoidintestinum kansasii gen. nov., sp. nov. from the gastrointestinal tract of the biting midge, Culicoides sonorensis.</title>
        <authorList>
            <person name="Neupane S."/>
            <person name="Ghosh A."/>
            <person name="Gunther S."/>
            <person name="Martin K."/>
            <person name="Zurek L."/>
        </authorList>
    </citation>
    <scope>NUCLEOTIDE SEQUENCE [LARGE SCALE GENOMIC DNA]</scope>
    <source>
        <strain evidence="10 11">CS-1</strain>
    </source>
</reference>
<evidence type="ECO:0000256" key="1">
    <source>
        <dbReference type="ARBA" id="ARBA00004651"/>
    </source>
</evidence>
<dbReference type="InterPro" id="IPR003838">
    <property type="entry name" value="ABC3_permease_C"/>
</dbReference>
<dbReference type="InterPro" id="IPR025857">
    <property type="entry name" value="MacB_PCD"/>
</dbReference>
<dbReference type="Pfam" id="PF02687">
    <property type="entry name" value="FtsX"/>
    <property type="match status" value="1"/>
</dbReference>
<evidence type="ECO:0000259" key="8">
    <source>
        <dbReference type="Pfam" id="PF02687"/>
    </source>
</evidence>
<evidence type="ECO:0000256" key="2">
    <source>
        <dbReference type="ARBA" id="ARBA00022475"/>
    </source>
</evidence>
<organism evidence="10 11">
    <name type="scientific">Culicoidibacter larvae</name>
    <dbReference type="NCBI Taxonomy" id="2579976"/>
    <lineage>
        <taxon>Bacteria</taxon>
        <taxon>Bacillati</taxon>
        <taxon>Bacillota</taxon>
        <taxon>Culicoidibacteria</taxon>
        <taxon>Culicoidibacterales</taxon>
        <taxon>Culicoidibacteraceae</taxon>
        <taxon>Culicoidibacter</taxon>
    </lineage>
</organism>
<accession>A0A5R8QDB3</accession>
<sequence length="404" mass="43590">MSIIENIRMALISLRDNKMRTFLTMISIIIGLASVIAIVSIGRGASDNITNSVLSSVGTGLSIQYSTNDDSNSAMFSIGQNEDKPFTSRELHLLEQVPGVASVIPKNTEFVNLNYLDKNQSVIMESLDSQMEFDQTENIILSGRGFTDTEFEQAQSNILISDGLAKALFTNSNDAVGQSVVLKNRLYTIIGTYGSSGGNMFSMFGDKTMYLPFSSWELYSGEEQIGQVTVIPAEGADVAVLGQNIEQTLNSNKVVSGDYKVQNLEKIGEQVSNVFSIMTTFIAFIAGISLFVGGLGVTNIMYVSVVERTHEIGLRKALGATPSRILSQFLIEAMIITTLGGIIGIIFGLLISYIASIFVGFAAVLSPDIIIIGTLFSMLIGAVFGTFPARKASKMQPIDALRSL</sequence>
<dbReference type="InterPro" id="IPR050250">
    <property type="entry name" value="Macrolide_Exporter_MacB"/>
</dbReference>
<dbReference type="Proteomes" id="UP000306912">
    <property type="component" value="Unassembled WGS sequence"/>
</dbReference>
<evidence type="ECO:0000259" key="9">
    <source>
        <dbReference type="Pfam" id="PF12704"/>
    </source>
</evidence>
<feature type="transmembrane region" description="Helical" evidence="7">
    <location>
        <begin position="333"/>
        <end position="363"/>
    </location>
</feature>
<dbReference type="RefSeq" id="WP_138190808.1">
    <property type="nucleotide sequence ID" value="NZ_VBWP01000004.1"/>
</dbReference>
<comment type="caution">
    <text evidence="10">The sequence shown here is derived from an EMBL/GenBank/DDBJ whole genome shotgun (WGS) entry which is preliminary data.</text>
</comment>
<keyword evidence="5 7" id="KW-0472">Membrane</keyword>
<dbReference type="OrthoDB" id="9770036at2"/>
<evidence type="ECO:0000256" key="5">
    <source>
        <dbReference type="ARBA" id="ARBA00023136"/>
    </source>
</evidence>
<name>A0A5R8QDB3_9FIRM</name>
<proteinExistence type="inferred from homology"/>
<gene>
    <name evidence="10" type="ORF">FEZ08_05995</name>
</gene>
<feature type="transmembrane region" description="Helical" evidence="7">
    <location>
        <begin position="281"/>
        <end position="306"/>
    </location>
</feature>
<dbReference type="Pfam" id="PF12704">
    <property type="entry name" value="MacB_PCD"/>
    <property type="match status" value="1"/>
</dbReference>
<comment type="similarity">
    <text evidence="6">Belongs to the ABC-4 integral membrane protein family.</text>
</comment>
<evidence type="ECO:0000313" key="11">
    <source>
        <dbReference type="Proteomes" id="UP000306912"/>
    </source>
</evidence>
<feature type="domain" description="MacB-like periplasmic core" evidence="9">
    <location>
        <begin position="21"/>
        <end position="247"/>
    </location>
</feature>
<protein>
    <submittedName>
        <fullName evidence="10">FtsX-like permease family protein</fullName>
    </submittedName>
</protein>